<evidence type="ECO:0000313" key="3">
    <source>
        <dbReference type="Proteomes" id="UP001642360"/>
    </source>
</evidence>
<evidence type="ECO:0000256" key="1">
    <source>
        <dbReference type="SAM" id="Phobius"/>
    </source>
</evidence>
<gene>
    <name evidence="2" type="ORF">ILEXP_LOCUS45974</name>
</gene>
<feature type="transmembrane region" description="Helical" evidence="1">
    <location>
        <begin position="229"/>
        <end position="248"/>
    </location>
</feature>
<evidence type="ECO:0000313" key="2">
    <source>
        <dbReference type="EMBL" id="CAK9176135.1"/>
    </source>
</evidence>
<dbReference type="PANTHER" id="PTHR12242:SF29">
    <property type="entry name" value="TRANSMEMBRANE PROTEIN"/>
    <property type="match status" value="1"/>
</dbReference>
<feature type="transmembrane region" description="Helical" evidence="1">
    <location>
        <begin position="260"/>
        <end position="285"/>
    </location>
</feature>
<feature type="transmembrane region" description="Helical" evidence="1">
    <location>
        <begin position="18"/>
        <end position="39"/>
    </location>
</feature>
<keyword evidence="3" id="KW-1185">Reference proteome</keyword>
<feature type="transmembrane region" description="Helical" evidence="1">
    <location>
        <begin position="297"/>
        <end position="317"/>
    </location>
</feature>
<sequence>MQLQVIGDPTTLSYWLNWRVLLCAIWVFTSMLIASFIIWRYEYLGRRDSYKEGTLQEKAWFVGEDDSWKPCVKEVHPICLMAFRIFAFCLLLGVSIVDVVVHGGDLFYYYTQWTLTLVTIYFGFGSLLSIYGCYQHQKICSGINVHHVRMDAEQGLYVPFISGEPVNGIGKVKNLDHHGKNFVLQTARIWGYMFQVLFQITAGAVMLTDIVYWFVIFPFLNIKDYEPNFSTVVAHSVNAITLLGDTALNSLRFPWFRISYFILLTGFYVIFQWILHACVSIWWPYPFMDLSSSYAPLWYLVVAVMHIPCYGIFALLVRIKHYVFSRWFARSYRC</sequence>
<reference evidence="2 3" key="1">
    <citation type="submission" date="2024-02" db="EMBL/GenBank/DDBJ databases">
        <authorList>
            <person name="Vignale AGUSTIN F."/>
            <person name="Sosa J E."/>
            <person name="Modenutti C."/>
        </authorList>
    </citation>
    <scope>NUCLEOTIDE SEQUENCE [LARGE SCALE GENOMIC DNA]</scope>
</reference>
<feature type="transmembrane region" description="Helical" evidence="1">
    <location>
        <begin position="78"/>
        <end position="101"/>
    </location>
</feature>
<dbReference type="AlphaFoldDB" id="A0ABC8U489"/>
<dbReference type="PANTHER" id="PTHR12242">
    <property type="entry name" value="OS02G0130600 PROTEIN-RELATED"/>
    <property type="match status" value="1"/>
</dbReference>
<accession>A0ABC8U489</accession>
<dbReference type="EMBL" id="CAUOFW020006758">
    <property type="protein sequence ID" value="CAK9176135.1"/>
    <property type="molecule type" value="Genomic_DNA"/>
</dbReference>
<comment type="caution">
    <text evidence="2">The sequence shown here is derived from an EMBL/GenBank/DDBJ whole genome shotgun (WGS) entry which is preliminary data.</text>
</comment>
<feature type="transmembrane region" description="Helical" evidence="1">
    <location>
        <begin position="196"/>
        <end position="217"/>
    </location>
</feature>
<feature type="transmembrane region" description="Helical" evidence="1">
    <location>
        <begin position="113"/>
        <end position="134"/>
    </location>
</feature>
<keyword evidence="1" id="KW-0812">Transmembrane</keyword>
<proteinExistence type="predicted"/>
<evidence type="ECO:0008006" key="4">
    <source>
        <dbReference type="Google" id="ProtNLM"/>
    </source>
</evidence>
<organism evidence="2 3">
    <name type="scientific">Ilex paraguariensis</name>
    <name type="common">yerba mate</name>
    <dbReference type="NCBI Taxonomy" id="185542"/>
    <lineage>
        <taxon>Eukaryota</taxon>
        <taxon>Viridiplantae</taxon>
        <taxon>Streptophyta</taxon>
        <taxon>Embryophyta</taxon>
        <taxon>Tracheophyta</taxon>
        <taxon>Spermatophyta</taxon>
        <taxon>Magnoliopsida</taxon>
        <taxon>eudicotyledons</taxon>
        <taxon>Gunneridae</taxon>
        <taxon>Pentapetalae</taxon>
        <taxon>asterids</taxon>
        <taxon>campanulids</taxon>
        <taxon>Aquifoliales</taxon>
        <taxon>Aquifoliaceae</taxon>
        <taxon>Ilex</taxon>
    </lineage>
</organism>
<protein>
    <recommendedName>
        <fullName evidence="4">Transmembrane protein</fullName>
    </recommendedName>
</protein>
<dbReference type="Proteomes" id="UP001642360">
    <property type="component" value="Unassembled WGS sequence"/>
</dbReference>
<name>A0ABC8U489_9AQUA</name>
<keyword evidence="1" id="KW-1133">Transmembrane helix</keyword>
<keyword evidence="1" id="KW-0472">Membrane</keyword>